<feature type="compositionally biased region" description="Basic residues" evidence="1">
    <location>
        <begin position="13"/>
        <end position="25"/>
    </location>
</feature>
<evidence type="ECO:0000313" key="2">
    <source>
        <dbReference type="EMBL" id="TNN24105.1"/>
    </source>
</evidence>
<feature type="region of interest" description="Disordered" evidence="1">
    <location>
        <begin position="1"/>
        <end position="25"/>
    </location>
</feature>
<evidence type="ECO:0000313" key="3">
    <source>
        <dbReference type="Proteomes" id="UP000314294"/>
    </source>
</evidence>
<proteinExistence type="predicted"/>
<dbReference type="EMBL" id="SRLO01016409">
    <property type="protein sequence ID" value="TNN24105.1"/>
    <property type="molecule type" value="Genomic_DNA"/>
</dbReference>
<protein>
    <submittedName>
        <fullName evidence="2">Uncharacterized protein</fullName>
    </submittedName>
</protein>
<name>A0A4Z2E5Q4_9TELE</name>
<dbReference type="Proteomes" id="UP000314294">
    <property type="component" value="Unassembled WGS sequence"/>
</dbReference>
<accession>A0A4Z2E5Q4</accession>
<dbReference type="AlphaFoldDB" id="A0A4Z2E5Q4"/>
<sequence length="55" mass="6256">MVRPGPAPDRQVMKRRRRRRRRSRRCSGLTCCCSLCVHRLAATHSTHWPCPAAGG</sequence>
<gene>
    <name evidence="2" type="ORF">EYF80_065772</name>
</gene>
<organism evidence="2 3">
    <name type="scientific">Liparis tanakae</name>
    <name type="common">Tanaka's snailfish</name>
    <dbReference type="NCBI Taxonomy" id="230148"/>
    <lineage>
        <taxon>Eukaryota</taxon>
        <taxon>Metazoa</taxon>
        <taxon>Chordata</taxon>
        <taxon>Craniata</taxon>
        <taxon>Vertebrata</taxon>
        <taxon>Euteleostomi</taxon>
        <taxon>Actinopterygii</taxon>
        <taxon>Neopterygii</taxon>
        <taxon>Teleostei</taxon>
        <taxon>Neoteleostei</taxon>
        <taxon>Acanthomorphata</taxon>
        <taxon>Eupercaria</taxon>
        <taxon>Perciformes</taxon>
        <taxon>Cottioidei</taxon>
        <taxon>Cottales</taxon>
        <taxon>Liparidae</taxon>
        <taxon>Liparis</taxon>
    </lineage>
</organism>
<evidence type="ECO:0000256" key="1">
    <source>
        <dbReference type="SAM" id="MobiDB-lite"/>
    </source>
</evidence>
<reference evidence="2 3" key="1">
    <citation type="submission" date="2019-03" db="EMBL/GenBank/DDBJ databases">
        <title>First draft genome of Liparis tanakae, snailfish: a comprehensive survey of snailfish specific genes.</title>
        <authorList>
            <person name="Kim W."/>
            <person name="Song I."/>
            <person name="Jeong J.-H."/>
            <person name="Kim D."/>
            <person name="Kim S."/>
            <person name="Ryu S."/>
            <person name="Song J.Y."/>
            <person name="Lee S.K."/>
        </authorList>
    </citation>
    <scope>NUCLEOTIDE SEQUENCE [LARGE SCALE GENOMIC DNA]</scope>
    <source>
        <tissue evidence="2">Muscle</tissue>
    </source>
</reference>
<keyword evidence="3" id="KW-1185">Reference proteome</keyword>
<comment type="caution">
    <text evidence="2">The sequence shown here is derived from an EMBL/GenBank/DDBJ whole genome shotgun (WGS) entry which is preliminary data.</text>
</comment>